<proteinExistence type="predicted"/>
<sequence length="278" mass="30698">MGSVFSPYYAAARRRGEALAADHCAVNLALYGAGGHRWAMTERGAVQLDRSADHLAIGPSQLHWRGDRLVIDVDEITAPWPSRLRGRIELQARCLTGIDLTLDAAGRHHWTPIAPSARVTVALDRPGLHWSGHGYLDANAGSRPLEQDFATWSWCRAGLADGREGREGRTAVTYDVQRLDGSTQALALAIDVDGGMQMLEPPPAATLAPGWWGVDRPVRGTDPRLLLAMEDGPFYNRSLIETTLCGERVRAVHESLSLLRFRQRWVQALLPFKMPRRA</sequence>
<dbReference type="CDD" id="cd21471">
    <property type="entry name" value="CrtC-like"/>
    <property type="match status" value="1"/>
</dbReference>
<accession>A0ABY4S894</accession>
<dbReference type="RefSeq" id="WP_250195754.1">
    <property type="nucleotide sequence ID" value="NZ_CP097635.1"/>
</dbReference>
<dbReference type="Proteomes" id="UP001056201">
    <property type="component" value="Chromosome 1"/>
</dbReference>
<organism evidence="1 2">
    <name type="scientific">Aquincola tertiaricarbonis</name>
    <dbReference type="NCBI Taxonomy" id="391953"/>
    <lineage>
        <taxon>Bacteria</taxon>
        <taxon>Pseudomonadati</taxon>
        <taxon>Pseudomonadota</taxon>
        <taxon>Betaproteobacteria</taxon>
        <taxon>Burkholderiales</taxon>
        <taxon>Sphaerotilaceae</taxon>
        <taxon>Aquincola</taxon>
    </lineage>
</organism>
<dbReference type="SUPFAM" id="SSF159245">
    <property type="entry name" value="AttH-like"/>
    <property type="match status" value="1"/>
</dbReference>
<name>A0ABY4S894_AQUTE</name>
<evidence type="ECO:0000313" key="2">
    <source>
        <dbReference type="Proteomes" id="UP001056201"/>
    </source>
</evidence>
<dbReference type="EMBL" id="CP097635">
    <property type="protein sequence ID" value="URI07520.1"/>
    <property type="molecule type" value="Genomic_DNA"/>
</dbReference>
<protein>
    <submittedName>
        <fullName evidence="1">Carotenoid 1,2-hydratase</fullName>
    </submittedName>
</protein>
<keyword evidence="2" id="KW-1185">Reference proteome</keyword>
<reference evidence="1" key="1">
    <citation type="submission" date="2022-05" db="EMBL/GenBank/DDBJ databases">
        <title>An RpoN-dependent PEP-CTERM gene is involved in floc formation of an Aquincola tertiaricarbonis strain.</title>
        <authorList>
            <person name="Qiu D."/>
            <person name="Xia M."/>
        </authorList>
    </citation>
    <scope>NUCLEOTIDE SEQUENCE</scope>
    <source>
        <strain evidence="1">RN12</strain>
    </source>
</reference>
<gene>
    <name evidence="1" type="ORF">MW290_02545</name>
</gene>
<evidence type="ECO:0000313" key="1">
    <source>
        <dbReference type="EMBL" id="URI07520.1"/>
    </source>
</evidence>